<evidence type="ECO:0000313" key="1">
    <source>
        <dbReference type="EMBL" id="PZL76993.1"/>
    </source>
</evidence>
<dbReference type="Pfam" id="PF08129">
    <property type="entry name" value="Antimicrobial17"/>
    <property type="match status" value="1"/>
</dbReference>
<name>A0A2W4A7I4_9ENTE</name>
<dbReference type="Proteomes" id="UP000249828">
    <property type="component" value="Unassembled WGS sequence"/>
</dbReference>
<protein>
    <recommendedName>
        <fullName evidence="3">Bacteriocin</fullName>
    </recommendedName>
</protein>
<dbReference type="NCBIfam" id="NF038035">
    <property type="entry name" value="lactGalph_entA"/>
    <property type="match status" value="1"/>
</dbReference>
<dbReference type="RefSeq" id="WP_086282452.1">
    <property type="nucleotide sequence ID" value="NZ_PIEU01000016.1"/>
</dbReference>
<dbReference type="EMBL" id="PIEU01000016">
    <property type="protein sequence ID" value="PZL76993.1"/>
    <property type="molecule type" value="Genomic_DNA"/>
</dbReference>
<reference evidence="1 2" key="1">
    <citation type="submission" date="2017-11" db="EMBL/GenBank/DDBJ databases">
        <title>Draft genome sequence of Enterococcus plantarum TRW2 strain isolated from lettuce.</title>
        <authorList>
            <person name="Kim E.B."/>
            <person name="Marco M.L."/>
            <person name="Williams T.R."/>
            <person name="You I.H."/>
        </authorList>
    </citation>
    <scope>NUCLEOTIDE SEQUENCE [LARGE SCALE GENOMIC DNA]</scope>
    <source>
        <strain evidence="1 2">TRW2</strain>
    </source>
</reference>
<accession>A0A2W4A7I4</accession>
<keyword evidence="2" id="KW-1185">Reference proteome</keyword>
<evidence type="ECO:0008006" key="3">
    <source>
        <dbReference type="Google" id="ProtNLM"/>
    </source>
</evidence>
<proteinExistence type="predicted"/>
<comment type="caution">
    <text evidence="1">The sequence shown here is derived from an EMBL/GenBank/DDBJ whole genome shotgun (WGS) entry which is preliminary data.</text>
</comment>
<evidence type="ECO:0000313" key="2">
    <source>
        <dbReference type="Proteomes" id="UP000249828"/>
    </source>
</evidence>
<organism evidence="1 2">
    <name type="scientific">Enterococcus plantarum</name>
    <dbReference type="NCBI Taxonomy" id="1077675"/>
    <lineage>
        <taxon>Bacteria</taxon>
        <taxon>Bacillati</taxon>
        <taxon>Bacillota</taxon>
        <taxon>Bacilli</taxon>
        <taxon>Lactobacillales</taxon>
        <taxon>Enterococcaceae</taxon>
        <taxon>Enterococcus</taxon>
    </lineage>
</organism>
<sequence>MKVLSEKELKKCVGGSVWGTIGEYAGTAGYWVLKGLGNMSDVNQADRINRKKRR</sequence>
<dbReference type="AlphaFoldDB" id="A0A2W4A7I4"/>
<dbReference type="InterPro" id="IPR012950">
    <property type="entry name" value="Alpha_enterocin/lactococcin"/>
</dbReference>
<gene>
    <name evidence="1" type="ORF">CI088_01965</name>
</gene>